<evidence type="ECO:0000313" key="3">
    <source>
        <dbReference type="EMBL" id="SEI00892.1"/>
    </source>
</evidence>
<evidence type="ECO:0000259" key="1">
    <source>
        <dbReference type="Pfam" id="PF00483"/>
    </source>
</evidence>
<dbReference type="PANTHER" id="PTHR46390:SF1">
    <property type="entry name" value="MANNOSE-1-PHOSPHATE GUANYLYLTRANSFERASE"/>
    <property type="match status" value="1"/>
</dbReference>
<keyword evidence="4" id="KW-0548">Nucleotidyltransferase</keyword>
<protein>
    <submittedName>
        <fullName evidence="3">Alginate biosynthesis protein AlgA</fullName>
    </submittedName>
    <submittedName>
        <fullName evidence="4">Mannose-1-phosphate guanylyltransferase / mannose-6-phosphate isomerase</fullName>
    </submittedName>
</protein>
<dbReference type="EMBL" id="FNXB01000018">
    <property type="protein sequence ID" value="SEI00892.1"/>
    <property type="molecule type" value="Genomic_DNA"/>
</dbReference>
<sequence>MSDIHPLILCGGTGTRLWPLSRAHQPKQFQPVNGEGSLTFFQSTVQRHRADMFSDPIVCVGSRHVQTVARQLREIQSKAHIITEPVARNTGPAVLAASLYLAGAKPDAVLVVLPSDHVIKGELNRLIAQMHRAVLDGLIVTFGIQPSYAEKGYGYVMDGGQFDLYPGLHRVESFIEKPSTAIAQSLIDTGFAYWASGISMFRASKLIEEYRRHDPSTFAAVSAALQSASPLETEAGLLLDERHFIAADSQPTEKAVFERCKDIALAPAAIEWDDVGGWTSVHSIGMKNESGNVTSGDVVLFDTRGSLVRGGERLVAVVGMNDVVVVDTDDALLVTNKSSSQDVKRIVEHLVTLKRREAENHRSQVTEWGTIKSMQAGPGFAMDLLSVDGGKTVTLVGEEGVSRILAVIRGGLRLIGDQTQSELTPGLSAMVATGRQAVLVNTSDTVSEVIEISCGNASVLGLPSQPFATIPYDVRAADYA</sequence>
<organism evidence="3 5">
    <name type="scientific">Rhizobium tibeticum</name>
    <dbReference type="NCBI Taxonomy" id="501024"/>
    <lineage>
        <taxon>Bacteria</taxon>
        <taxon>Pseudomonadati</taxon>
        <taxon>Pseudomonadota</taxon>
        <taxon>Alphaproteobacteria</taxon>
        <taxon>Hyphomicrobiales</taxon>
        <taxon>Rhizobiaceae</taxon>
        <taxon>Rhizobium/Agrobacterium group</taxon>
        <taxon>Rhizobium</taxon>
    </lineage>
</organism>
<accession>A0A1H8NR44</accession>
<proteinExistence type="predicted"/>
<gene>
    <name evidence="3" type="primary">algA_2</name>
    <name evidence="3" type="ORF">RTCCBAU85039_3673</name>
    <name evidence="4" type="ORF">SAMN05216228_101536</name>
</gene>
<evidence type="ECO:0000313" key="6">
    <source>
        <dbReference type="Proteomes" id="UP000198939"/>
    </source>
</evidence>
<dbReference type="InterPro" id="IPR051161">
    <property type="entry name" value="Mannose-6P_isomerase_type2"/>
</dbReference>
<dbReference type="CDD" id="cd02509">
    <property type="entry name" value="GDP-M1P_Guanylyltransferase"/>
    <property type="match status" value="1"/>
</dbReference>
<dbReference type="InterPro" id="IPR049577">
    <property type="entry name" value="GMPP_N"/>
</dbReference>
<dbReference type="STRING" id="501024.RTCCBAU85039_3673"/>
<dbReference type="RefSeq" id="WP_072377460.1">
    <property type="nucleotide sequence ID" value="NZ_FNXB01000018.1"/>
</dbReference>
<dbReference type="InterPro" id="IPR029044">
    <property type="entry name" value="Nucleotide-diphossugar_trans"/>
</dbReference>
<feature type="domain" description="MannoseP isomerase/GMP-like beta-helix" evidence="2">
    <location>
        <begin position="296"/>
        <end position="350"/>
    </location>
</feature>
<evidence type="ECO:0000313" key="4">
    <source>
        <dbReference type="EMBL" id="SEO31833.1"/>
    </source>
</evidence>
<reference evidence="3" key="2">
    <citation type="submission" date="2016-10" db="EMBL/GenBank/DDBJ databases">
        <authorList>
            <person name="de Groot N.N."/>
        </authorList>
    </citation>
    <scope>NUCLEOTIDE SEQUENCE [LARGE SCALE GENOMIC DNA]</scope>
    <source>
        <strain evidence="3">CCBAU85039</strain>
    </source>
</reference>
<dbReference type="GO" id="GO:0004475">
    <property type="term" value="F:mannose-1-phosphate guanylyltransferase (GTP) activity"/>
    <property type="evidence" value="ECO:0007669"/>
    <property type="project" value="InterPro"/>
</dbReference>
<keyword evidence="4" id="KW-0413">Isomerase</keyword>
<dbReference type="Gene3D" id="3.90.550.10">
    <property type="entry name" value="Spore Coat Polysaccharide Biosynthesis Protein SpsA, Chain A"/>
    <property type="match status" value="1"/>
</dbReference>
<dbReference type="Proteomes" id="UP000198939">
    <property type="component" value="Unassembled WGS sequence"/>
</dbReference>
<dbReference type="InterPro" id="IPR054566">
    <property type="entry name" value="ManC/GMP-like_b-helix"/>
</dbReference>
<dbReference type="AlphaFoldDB" id="A0A1H8NR44"/>
<name>A0A1H8NR44_9HYPH</name>
<keyword evidence="6" id="KW-1185">Reference proteome</keyword>
<dbReference type="GO" id="GO:0009298">
    <property type="term" value="P:GDP-mannose biosynthetic process"/>
    <property type="evidence" value="ECO:0007669"/>
    <property type="project" value="TreeGrafter"/>
</dbReference>
<reference evidence="4 6" key="1">
    <citation type="submission" date="2016-10" db="EMBL/GenBank/DDBJ databases">
        <authorList>
            <person name="Varghese N."/>
            <person name="Submissions S."/>
        </authorList>
    </citation>
    <scope>NUCLEOTIDE SEQUENCE [LARGE SCALE GENOMIC DNA]</scope>
    <source>
        <strain evidence="4 6">CGMCC 1.7071</strain>
    </source>
</reference>
<dbReference type="InterPro" id="IPR011051">
    <property type="entry name" value="RmlC_Cupin_sf"/>
</dbReference>
<evidence type="ECO:0000259" key="2">
    <source>
        <dbReference type="Pfam" id="PF22640"/>
    </source>
</evidence>
<dbReference type="PANTHER" id="PTHR46390">
    <property type="entry name" value="MANNOSE-1-PHOSPHATE GUANYLYLTRANSFERASE"/>
    <property type="match status" value="1"/>
</dbReference>
<dbReference type="InterPro" id="IPR005835">
    <property type="entry name" value="NTP_transferase_dom"/>
</dbReference>
<reference evidence="5" key="3">
    <citation type="submission" date="2016-10" db="EMBL/GenBank/DDBJ databases">
        <authorList>
            <person name="Wibberg D."/>
        </authorList>
    </citation>
    <scope>NUCLEOTIDE SEQUENCE [LARGE SCALE GENOMIC DNA]</scope>
</reference>
<dbReference type="Pfam" id="PF22640">
    <property type="entry name" value="ManC_GMP_beta-helix"/>
    <property type="match status" value="1"/>
</dbReference>
<keyword evidence="4" id="KW-0808">Transferase</keyword>
<dbReference type="SUPFAM" id="SSF53448">
    <property type="entry name" value="Nucleotide-diphospho-sugar transferases"/>
    <property type="match status" value="1"/>
</dbReference>
<evidence type="ECO:0000313" key="5">
    <source>
        <dbReference type="Proteomes" id="UP000183063"/>
    </source>
</evidence>
<dbReference type="Pfam" id="PF00483">
    <property type="entry name" value="NTP_transferase"/>
    <property type="match status" value="1"/>
</dbReference>
<feature type="domain" description="Nucleotidyl transferase" evidence="1">
    <location>
        <begin position="6"/>
        <end position="288"/>
    </location>
</feature>
<dbReference type="EMBL" id="FOCV01000015">
    <property type="protein sequence ID" value="SEO31833.1"/>
    <property type="molecule type" value="Genomic_DNA"/>
</dbReference>
<dbReference type="GO" id="GO:0016853">
    <property type="term" value="F:isomerase activity"/>
    <property type="evidence" value="ECO:0007669"/>
    <property type="project" value="UniProtKB-KW"/>
</dbReference>
<dbReference type="SUPFAM" id="SSF51182">
    <property type="entry name" value="RmlC-like cupins"/>
    <property type="match status" value="1"/>
</dbReference>
<dbReference type="Proteomes" id="UP000183063">
    <property type="component" value="Unassembled WGS sequence"/>
</dbReference>
<dbReference type="OrthoDB" id="9806359at2"/>